<dbReference type="InterPro" id="IPR050952">
    <property type="entry name" value="TRIM-NHL_E3_ligases"/>
</dbReference>
<accession>A0A7T0C1W9</accession>
<dbReference type="KEGG" id="nva:G3M78_06225"/>
<dbReference type="AlphaFoldDB" id="A0A7T0C1W9"/>
<dbReference type="Gene3D" id="2.120.10.30">
    <property type="entry name" value="TolB, C-terminal domain"/>
    <property type="match status" value="3"/>
</dbReference>
<proteinExistence type="predicted"/>
<feature type="repeat" description="NHL" evidence="2">
    <location>
        <begin position="940"/>
        <end position="980"/>
    </location>
</feature>
<dbReference type="PROSITE" id="PS51125">
    <property type="entry name" value="NHL"/>
    <property type="match status" value="5"/>
</dbReference>
<feature type="repeat" description="NHL" evidence="2">
    <location>
        <begin position="57"/>
        <end position="100"/>
    </location>
</feature>
<dbReference type="InterPro" id="IPR001258">
    <property type="entry name" value="NHL_repeat"/>
</dbReference>
<organism evidence="5 6">
    <name type="scientific">Candidatus Nitrohelix vancouverensis</name>
    <dbReference type="NCBI Taxonomy" id="2705534"/>
    <lineage>
        <taxon>Bacteria</taxon>
        <taxon>Pseudomonadati</taxon>
        <taxon>Nitrospinota/Tectimicrobiota group</taxon>
        <taxon>Nitrospinota</taxon>
        <taxon>Nitrospinia</taxon>
        <taxon>Nitrospinales</taxon>
        <taxon>Nitrospinaceae</taxon>
        <taxon>Candidatus Nitrohelix</taxon>
    </lineage>
</organism>
<keyword evidence="3" id="KW-0175">Coiled coil</keyword>
<protein>
    <recommendedName>
        <fullName evidence="7">NHL repeat containing protein</fullName>
    </recommendedName>
</protein>
<dbReference type="Pfam" id="PF01436">
    <property type="entry name" value="NHL"/>
    <property type="match status" value="2"/>
</dbReference>
<keyword evidence="1" id="KW-0677">Repeat</keyword>
<evidence type="ECO:0000256" key="4">
    <source>
        <dbReference type="SAM" id="MobiDB-lite"/>
    </source>
</evidence>
<sequence>MTFDPSTFPEFTLRSQQQGAEGASPPSGIAFLSNGDCLISDDFNHQIQIYGNDGVLKKTFGGQGAEPGQFKYPKGIAVDAEDRIYVADCWNHRIQVFDADGNSLQHFGNYGDGPAELNEPYHLSFDSEGRLVVVERCNHRLQFFSVEGQSLGILGSRGSVVEEKLAHLYHTHPRLLPPPLFEFPTSIAQDSVGNFYISDSGNHRIQKFDSQWNRIDAFGEWGENGFQYAMWVAVGPGDLLYVADMNNNRIQALSSTGVFLGAITHIGKSKTMEGPVVIAAHGNQLWVGLAFQPELYVYPLPDENSLEQKAADPRHLDWQGQRYEESNDDARAYECYKQAAQLAFDRKAEPQTLTFKIALLNRMARTANSQAPETCGPLLAQHLVSCREDLNRSRQELMRLFADWDKILPEWIKANVEEQNRLLSDQEEDYRFNKPFYELEAKERKLFRESRSRTSAYRLHCEQYAEYLQSLLDLPLTDQDRNDCLKSLESDGNSLCQLIGSYLDAKEKNEEAMLNDFSAMQESPDQWSAFVSKLDFSRRILNLCSHLIWELQCLMIVLKEIGRTAPDGDAALNTIETLFVKPPGSQMVPKIMLGLQEDWAALANLSLRMNDLTDGYFKRRAGLTATPRAIDRDYFSPTPFDVEDMRLEDITRVQLSESLPFEVGAEGLTVGMDFYSRDLIGDADDFKKRLQGMADLFPSYLEKNEELLGQLEALAQQDRDLQNQLAQVNVQDKKTPISIHNNIEVVSFQVGLVRRMLITLEINEVANLFRLVLGCSLLTSGGDAPDSNLLQQMQAHRDLLETRLQNLLTERKACAMEDAGLSAQAEAESSAPLQGQAQATLDRQARLAELKIRTPLLEMRLYQCARKRNLLDKCSNLQKPNTRARGASWQYSIAQGERDLHRSFIPFGLDFAEDGSLFCADMENARIRRILPSGGAPSGFGVWGAHPGGLQNPADLIVDAEGALVVTDCKQGRVLKFSASGHFIKQFEEQENRPLGPITGLSLGAQGRVWAADQVNNCIWIWDQDGTLDRAIEADGRFQNPVAVCCLPDGSFVVADKSDDRLKRFNADGTLAKKVSNDTLNCGELYLLAFNEAHGLFASDVWGSRLFQFNADLEPLKVYDSFGKRGGEWSRISGLKIWNDSIYIADMDQSKIHAFALPLSS</sequence>
<feature type="repeat" description="NHL" evidence="2">
    <location>
        <begin position="104"/>
        <end position="147"/>
    </location>
</feature>
<feature type="repeat" description="NHL" evidence="2">
    <location>
        <begin position="181"/>
        <end position="211"/>
    </location>
</feature>
<evidence type="ECO:0008006" key="7">
    <source>
        <dbReference type="Google" id="ProtNLM"/>
    </source>
</evidence>
<feature type="region of interest" description="Disordered" evidence="4">
    <location>
        <begin position="1"/>
        <end position="26"/>
    </location>
</feature>
<evidence type="ECO:0000256" key="1">
    <source>
        <dbReference type="ARBA" id="ARBA00022737"/>
    </source>
</evidence>
<dbReference type="InterPro" id="IPR011042">
    <property type="entry name" value="6-blade_b-propeller_TolB-like"/>
</dbReference>
<evidence type="ECO:0000256" key="2">
    <source>
        <dbReference type="PROSITE-ProRule" id="PRU00504"/>
    </source>
</evidence>
<feature type="coiled-coil region" evidence="3">
    <location>
        <begin position="704"/>
        <end position="731"/>
    </location>
</feature>
<gene>
    <name evidence="5" type="ORF">G3M78_06225</name>
</gene>
<evidence type="ECO:0000256" key="3">
    <source>
        <dbReference type="SAM" id="Coils"/>
    </source>
</evidence>
<feature type="repeat" description="NHL" evidence="2">
    <location>
        <begin position="1035"/>
        <end position="1068"/>
    </location>
</feature>
<reference evidence="6" key="1">
    <citation type="submission" date="2020-02" db="EMBL/GenBank/DDBJ databases">
        <title>Genomic and physiological characterization of two novel Nitrospinaceae genera.</title>
        <authorList>
            <person name="Mueller A.J."/>
            <person name="Jung M.-Y."/>
            <person name="Strachan C.R."/>
            <person name="Herbold C.W."/>
            <person name="Kirkegaard R.H."/>
            <person name="Daims H."/>
        </authorList>
    </citation>
    <scope>NUCLEOTIDE SEQUENCE [LARGE SCALE GENOMIC DNA]</scope>
</reference>
<name>A0A7T0C1W9_9BACT</name>
<dbReference type="EMBL" id="CP048620">
    <property type="protein sequence ID" value="QPJ65005.1"/>
    <property type="molecule type" value="Genomic_DNA"/>
</dbReference>
<evidence type="ECO:0000313" key="6">
    <source>
        <dbReference type="Proteomes" id="UP000594464"/>
    </source>
</evidence>
<dbReference type="PANTHER" id="PTHR24104:SF25">
    <property type="entry name" value="PROTEIN LIN-41"/>
    <property type="match status" value="1"/>
</dbReference>
<evidence type="ECO:0000313" key="5">
    <source>
        <dbReference type="EMBL" id="QPJ65005.1"/>
    </source>
</evidence>
<dbReference type="CDD" id="cd05819">
    <property type="entry name" value="NHL"/>
    <property type="match status" value="2"/>
</dbReference>
<dbReference type="PANTHER" id="PTHR24104">
    <property type="entry name" value="E3 UBIQUITIN-PROTEIN LIGASE NHLRC1-RELATED"/>
    <property type="match status" value="1"/>
</dbReference>
<dbReference type="Proteomes" id="UP000594464">
    <property type="component" value="Chromosome"/>
</dbReference>
<dbReference type="GO" id="GO:0008270">
    <property type="term" value="F:zinc ion binding"/>
    <property type="evidence" value="ECO:0007669"/>
    <property type="project" value="UniProtKB-KW"/>
</dbReference>
<dbReference type="SUPFAM" id="SSF101898">
    <property type="entry name" value="NHL repeat"/>
    <property type="match status" value="2"/>
</dbReference>